<dbReference type="AlphaFoldDB" id="A0A7W5C5G7"/>
<dbReference type="RefSeq" id="WP_183559570.1">
    <property type="nucleotide sequence ID" value="NZ_CBCSLB010000009.1"/>
</dbReference>
<evidence type="ECO:0000313" key="1">
    <source>
        <dbReference type="EMBL" id="MBB3151049.1"/>
    </source>
</evidence>
<protein>
    <submittedName>
        <fullName evidence="1">Uncharacterized protein YneR</fullName>
    </submittedName>
</protein>
<name>A0A7W5C5G7_9BACL</name>
<comment type="caution">
    <text evidence="1">The sequence shown here is derived from an EMBL/GenBank/DDBJ whole genome shotgun (WGS) entry which is preliminary data.</text>
</comment>
<organism evidence="1 2">
    <name type="scientific">Paenibacillus endophyticus</name>
    <dbReference type="NCBI Taxonomy" id="1294268"/>
    <lineage>
        <taxon>Bacteria</taxon>
        <taxon>Bacillati</taxon>
        <taxon>Bacillota</taxon>
        <taxon>Bacilli</taxon>
        <taxon>Bacillales</taxon>
        <taxon>Paenibacillaceae</taxon>
        <taxon>Paenibacillus</taxon>
    </lineage>
</organism>
<dbReference type="InterPro" id="IPR035903">
    <property type="entry name" value="HesB-like_dom_sf"/>
</dbReference>
<reference evidence="1 2" key="1">
    <citation type="submission" date="2020-08" db="EMBL/GenBank/DDBJ databases">
        <title>Genomic Encyclopedia of Type Strains, Phase III (KMG-III): the genomes of soil and plant-associated and newly described type strains.</title>
        <authorList>
            <person name="Whitman W."/>
        </authorList>
    </citation>
    <scope>NUCLEOTIDE SEQUENCE [LARGE SCALE GENOMIC DNA]</scope>
    <source>
        <strain evidence="1 2">CECT 8234</strain>
    </source>
</reference>
<proteinExistence type="predicted"/>
<dbReference type="EMBL" id="JACHXW010000002">
    <property type="protein sequence ID" value="MBB3151049.1"/>
    <property type="molecule type" value="Genomic_DNA"/>
</dbReference>
<sequence length="95" mass="10627">MKLEVEDAAGGFYKQAMGLVDGEAIRIYVRLGGCGSVHPGLSLGVTKDEPVQIGLQTVVDGITYYMEQDNLWYLDNKSLRISYDEQHEEIKMTVE</sequence>
<dbReference type="Proteomes" id="UP000518605">
    <property type="component" value="Unassembled WGS sequence"/>
</dbReference>
<accession>A0A7W5C5G7</accession>
<evidence type="ECO:0000313" key="2">
    <source>
        <dbReference type="Proteomes" id="UP000518605"/>
    </source>
</evidence>
<keyword evidence="2" id="KW-1185">Reference proteome</keyword>
<dbReference type="SUPFAM" id="SSF89360">
    <property type="entry name" value="HesB-like domain"/>
    <property type="match status" value="1"/>
</dbReference>
<gene>
    <name evidence="1" type="ORF">FHS16_001083</name>
</gene>